<keyword evidence="7 10" id="KW-0472">Membrane</keyword>
<evidence type="ECO:0000256" key="1">
    <source>
        <dbReference type="ARBA" id="ARBA00022475"/>
    </source>
</evidence>
<evidence type="ECO:0000256" key="6">
    <source>
        <dbReference type="ARBA" id="ARBA00023098"/>
    </source>
</evidence>
<keyword evidence="3 11" id="KW-0808">Transferase</keyword>
<dbReference type="InterPro" id="IPR003811">
    <property type="entry name" value="G3P_acylTferase_PlsY"/>
</dbReference>
<keyword evidence="5 10" id="KW-1133">Transmembrane helix</keyword>
<keyword evidence="8" id="KW-0594">Phospholipid biosynthesis</keyword>
<protein>
    <submittedName>
        <fullName evidence="11">Glycerol-3-phosphate acyltransferase PlsY</fullName>
    </submittedName>
</protein>
<dbReference type="Pfam" id="PF02660">
    <property type="entry name" value="G3P_acyltransf"/>
    <property type="match status" value="1"/>
</dbReference>
<dbReference type="EMBL" id="PVNE01000014">
    <property type="protein sequence ID" value="PRX40373.1"/>
    <property type="molecule type" value="Genomic_DNA"/>
</dbReference>
<dbReference type="SMART" id="SM01207">
    <property type="entry name" value="G3P_acyltransf"/>
    <property type="match status" value="1"/>
</dbReference>
<feature type="transmembrane region" description="Helical" evidence="10">
    <location>
        <begin position="94"/>
        <end position="114"/>
    </location>
</feature>
<dbReference type="RefSeq" id="WP_106345377.1">
    <property type="nucleotide sequence ID" value="NZ_PVNE01000014.1"/>
</dbReference>
<evidence type="ECO:0000256" key="3">
    <source>
        <dbReference type="ARBA" id="ARBA00022679"/>
    </source>
</evidence>
<dbReference type="GO" id="GO:0043772">
    <property type="term" value="F:acyl-phosphate glycerol-3-phosphate acyltransferase activity"/>
    <property type="evidence" value="ECO:0007669"/>
    <property type="project" value="InterPro"/>
</dbReference>
<gene>
    <name evidence="11" type="ORF">CLV97_11461</name>
</gene>
<sequence>MAYLCAVVAAYLLGSIPVRTWVGNVRHGLIRTRAAAKELWILGLEMAKGALAASVGLLLAGWFGASLAAAAVVFGETFPLASAHGRGSGVATAAGALFVLSPLLIFIGAVIYFLSLLITRYHLLSTLCAVVGVLLIGLILSVHLYIWLVICCLAGFILLRLRNGRNRFFHRNPFRRRPFR</sequence>
<evidence type="ECO:0000313" key="12">
    <source>
        <dbReference type="Proteomes" id="UP000237797"/>
    </source>
</evidence>
<keyword evidence="9" id="KW-1208">Phospholipid metabolism</keyword>
<dbReference type="Proteomes" id="UP000237797">
    <property type="component" value="Unassembled WGS sequence"/>
</dbReference>
<organism evidence="11 12">
    <name type="scientific">Planifilum fimeticola</name>
    <dbReference type="NCBI Taxonomy" id="201975"/>
    <lineage>
        <taxon>Bacteria</taxon>
        <taxon>Bacillati</taxon>
        <taxon>Bacillota</taxon>
        <taxon>Bacilli</taxon>
        <taxon>Bacillales</taxon>
        <taxon>Thermoactinomycetaceae</taxon>
        <taxon>Planifilum</taxon>
    </lineage>
</organism>
<accession>A0A2T0LE54</accession>
<evidence type="ECO:0000256" key="8">
    <source>
        <dbReference type="ARBA" id="ARBA00023209"/>
    </source>
</evidence>
<keyword evidence="12" id="KW-1185">Reference proteome</keyword>
<dbReference type="GO" id="GO:0005886">
    <property type="term" value="C:plasma membrane"/>
    <property type="evidence" value="ECO:0007669"/>
    <property type="project" value="InterPro"/>
</dbReference>
<evidence type="ECO:0000256" key="4">
    <source>
        <dbReference type="ARBA" id="ARBA00022692"/>
    </source>
</evidence>
<keyword evidence="1" id="KW-1003">Cell membrane</keyword>
<evidence type="ECO:0000256" key="10">
    <source>
        <dbReference type="SAM" id="Phobius"/>
    </source>
</evidence>
<evidence type="ECO:0000256" key="9">
    <source>
        <dbReference type="ARBA" id="ARBA00023264"/>
    </source>
</evidence>
<keyword evidence="11" id="KW-0012">Acyltransferase</keyword>
<dbReference type="GO" id="GO:0008654">
    <property type="term" value="P:phospholipid biosynthetic process"/>
    <property type="evidence" value="ECO:0007669"/>
    <property type="project" value="UniProtKB-KW"/>
</dbReference>
<keyword evidence="6" id="KW-0443">Lipid metabolism</keyword>
<keyword evidence="2" id="KW-0444">Lipid biosynthesis</keyword>
<dbReference type="OrthoDB" id="9910183at2"/>
<evidence type="ECO:0000256" key="5">
    <source>
        <dbReference type="ARBA" id="ARBA00022989"/>
    </source>
</evidence>
<evidence type="ECO:0000256" key="2">
    <source>
        <dbReference type="ARBA" id="ARBA00022516"/>
    </source>
</evidence>
<feature type="transmembrane region" description="Helical" evidence="10">
    <location>
        <begin position="145"/>
        <end position="161"/>
    </location>
</feature>
<comment type="caution">
    <text evidence="11">The sequence shown here is derived from an EMBL/GenBank/DDBJ whole genome shotgun (WGS) entry which is preliminary data.</text>
</comment>
<feature type="transmembrane region" description="Helical" evidence="10">
    <location>
        <begin position="50"/>
        <end position="74"/>
    </location>
</feature>
<dbReference type="AlphaFoldDB" id="A0A2T0LE54"/>
<evidence type="ECO:0000256" key="7">
    <source>
        <dbReference type="ARBA" id="ARBA00023136"/>
    </source>
</evidence>
<feature type="transmembrane region" description="Helical" evidence="10">
    <location>
        <begin position="121"/>
        <end position="139"/>
    </location>
</feature>
<proteinExistence type="predicted"/>
<keyword evidence="4 10" id="KW-0812">Transmembrane</keyword>
<name>A0A2T0LE54_9BACL</name>
<evidence type="ECO:0000313" key="11">
    <source>
        <dbReference type="EMBL" id="PRX40373.1"/>
    </source>
</evidence>
<reference evidence="11 12" key="1">
    <citation type="submission" date="2018-03" db="EMBL/GenBank/DDBJ databases">
        <title>Genomic Encyclopedia of Archaeal and Bacterial Type Strains, Phase II (KMG-II): from individual species to whole genera.</title>
        <authorList>
            <person name="Goeker M."/>
        </authorList>
    </citation>
    <scope>NUCLEOTIDE SEQUENCE [LARGE SCALE GENOMIC DNA]</scope>
    <source>
        <strain evidence="11 12">DSM 44946</strain>
    </source>
</reference>